<dbReference type="AlphaFoldDB" id="L8WSD3"/>
<keyword evidence="2" id="KW-1185">Reference proteome</keyword>
<accession>L8WSD3</accession>
<evidence type="ECO:0000313" key="1">
    <source>
        <dbReference type="EMBL" id="ELU40885.1"/>
    </source>
</evidence>
<sequence length="141" mass="15824">MKYRCIERWPCGESREVRRKKTFPFLVSSSLVIETQEESRRKALTKSFSHPKKNTTTSVYLTTGCLTIRCSHFSKSPLLASTNSPWNLPAYCFAGKGGSTIPGNDLERAVCKKLKCENRRWTVILVGSISGEEGGKMDVTE</sequence>
<evidence type="ECO:0000313" key="2">
    <source>
        <dbReference type="Proteomes" id="UP000011668"/>
    </source>
</evidence>
<reference evidence="1 2" key="1">
    <citation type="journal article" date="2013" name="Nat. Commun.">
        <title>The evolution and pathogenic mechanisms of the rice sheath blight pathogen.</title>
        <authorList>
            <person name="Zheng A."/>
            <person name="Lin R."/>
            <person name="Xu L."/>
            <person name="Qin P."/>
            <person name="Tang C."/>
            <person name="Ai P."/>
            <person name="Zhang D."/>
            <person name="Liu Y."/>
            <person name="Sun Z."/>
            <person name="Feng H."/>
            <person name="Wang Y."/>
            <person name="Chen Y."/>
            <person name="Liang X."/>
            <person name="Fu R."/>
            <person name="Li Q."/>
            <person name="Zhang J."/>
            <person name="Yu X."/>
            <person name="Xie Z."/>
            <person name="Ding L."/>
            <person name="Guan P."/>
            <person name="Tang J."/>
            <person name="Liang Y."/>
            <person name="Wang S."/>
            <person name="Deng Q."/>
            <person name="Li S."/>
            <person name="Zhu J."/>
            <person name="Wang L."/>
            <person name="Liu H."/>
            <person name="Li P."/>
        </authorList>
    </citation>
    <scope>NUCLEOTIDE SEQUENCE [LARGE SCALE GENOMIC DNA]</scope>
    <source>
        <strain evidence="2">AG-1 IA</strain>
    </source>
</reference>
<proteinExistence type="predicted"/>
<dbReference type="EMBL" id="AFRT01001294">
    <property type="protein sequence ID" value="ELU40885.1"/>
    <property type="molecule type" value="Genomic_DNA"/>
</dbReference>
<dbReference type="Proteomes" id="UP000011668">
    <property type="component" value="Unassembled WGS sequence"/>
</dbReference>
<name>L8WSD3_THACA</name>
<dbReference type="HOGENOM" id="CLU_1826598_0_0_1"/>
<gene>
    <name evidence="1" type="ORF">AG1IA_05086</name>
</gene>
<organism evidence="1 2">
    <name type="scientific">Thanatephorus cucumeris (strain AG1-IA)</name>
    <name type="common">Rice sheath blight fungus</name>
    <name type="synonym">Rhizoctonia solani</name>
    <dbReference type="NCBI Taxonomy" id="983506"/>
    <lineage>
        <taxon>Eukaryota</taxon>
        <taxon>Fungi</taxon>
        <taxon>Dikarya</taxon>
        <taxon>Basidiomycota</taxon>
        <taxon>Agaricomycotina</taxon>
        <taxon>Agaricomycetes</taxon>
        <taxon>Cantharellales</taxon>
        <taxon>Ceratobasidiaceae</taxon>
        <taxon>Rhizoctonia</taxon>
        <taxon>Rhizoctonia solani AG-1</taxon>
    </lineage>
</organism>
<protein>
    <submittedName>
        <fullName evidence="1">Uncharacterized protein</fullName>
    </submittedName>
</protein>
<comment type="caution">
    <text evidence="1">The sequence shown here is derived from an EMBL/GenBank/DDBJ whole genome shotgun (WGS) entry which is preliminary data.</text>
</comment>